<dbReference type="GO" id="GO:0000156">
    <property type="term" value="F:phosphorelay response regulator activity"/>
    <property type="evidence" value="ECO:0007669"/>
    <property type="project" value="InterPro"/>
</dbReference>
<evidence type="ECO:0000313" key="6">
    <source>
        <dbReference type="EMBL" id="SKB93857.1"/>
    </source>
</evidence>
<proteinExistence type="predicted"/>
<dbReference type="GO" id="GO:0006935">
    <property type="term" value="P:chemotaxis"/>
    <property type="evidence" value="ECO:0007669"/>
    <property type="project" value="UniProtKB-UniRule"/>
</dbReference>
<dbReference type="Gene3D" id="3.40.50.180">
    <property type="entry name" value="Methylesterase CheB, C-terminal domain"/>
    <property type="match status" value="1"/>
</dbReference>
<organism evidence="6 7">
    <name type="scientific">Sphingobacterium nematocida</name>
    <dbReference type="NCBI Taxonomy" id="1513896"/>
    <lineage>
        <taxon>Bacteria</taxon>
        <taxon>Pseudomonadati</taxon>
        <taxon>Bacteroidota</taxon>
        <taxon>Sphingobacteriia</taxon>
        <taxon>Sphingobacteriales</taxon>
        <taxon>Sphingobacteriaceae</taxon>
        <taxon>Sphingobacterium</taxon>
    </lineage>
</organism>
<keyword evidence="7" id="KW-1185">Reference proteome</keyword>
<dbReference type="STRING" id="1513896.SAMN05660841_03171"/>
<feature type="domain" description="CheB-type methylesterase" evidence="5">
    <location>
        <begin position="2"/>
        <end position="181"/>
    </location>
</feature>
<gene>
    <name evidence="6" type="ORF">SAMN05660841_03171</name>
</gene>
<dbReference type="OrthoDB" id="1524092at2"/>
<evidence type="ECO:0000256" key="2">
    <source>
        <dbReference type="ARBA" id="ARBA00039140"/>
    </source>
</evidence>
<comment type="catalytic activity">
    <reaction evidence="3">
        <text>[protein]-L-glutamate 5-O-methyl ester + H2O = L-glutamyl-[protein] + methanol + H(+)</text>
        <dbReference type="Rhea" id="RHEA:23236"/>
        <dbReference type="Rhea" id="RHEA-COMP:10208"/>
        <dbReference type="Rhea" id="RHEA-COMP:10311"/>
        <dbReference type="ChEBI" id="CHEBI:15377"/>
        <dbReference type="ChEBI" id="CHEBI:15378"/>
        <dbReference type="ChEBI" id="CHEBI:17790"/>
        <dbReference type="ChEBI" id="CHEBI:29973"/>
        <dbReference type="ChEBI" id="CHEBI:82795"/>
        <dbReference type="EC" id="3.1.1.61"/>
    </reaction>
</comment>
<dbReference type="InterPro" id="IPR000673">
    <property type="entry name" value="Sig_transdc_resp-reg_Me-estase"/>
</dbReference>
<evidence type="ECO:0000256" key="4">
    <source>
        <dbReference type="PROSITE-ProRule" id="PRU00050"/>
    </source>
</evidence>
<feature type="active site" evidence="4">
    <location>
        <position position="134"/>
    </location>
</feature>
<dbReference type="GO" id="GO:0008984">
    <property type="term" value="F:protein-glutamate methylesterase activity"/>
    <property type="evidence" value="ECO:0007669"/>
    <property type="project" value="UniProtKB-EC"/>
</dbReference>
<feature type="active site" evidence="4">
    <location>
        <position position="14"/>
    </location>
</feature>
<dbReference type="InterPro" id="IPR035909">
    <property type="entry name" value="CheB_C"/>
</dbReference>
<feature type="active site" evidence="4">
    <location>
        <position position="41"/>
    </location>
</feature>
<dbReference type="SUPFAM" id="SSF52738">
    <property type="entry name" value="Methylesterase CheB, C-terminal domain"/>
    <property type="match status" value="1"/>
</dbReference>
<protein>
    <recommendedName>
        <fullName evidence="2">protein-glutamate methylesterase</fullName>
        <ecNumber evidence="2">3.1.1.61</ecNumber>
    </recommendedName>
</protein>
<dbReference type="GO" id="GO:0005737">
    <property type="term" value="C:cytoplasm"/>
    <property type="evidence" value="ECO:0007669"/>
    <property type="project" value="InterPro"/>
</dbReference>
<dbReference type="Proteomes" id="UP000190150">
    <property type="component" value="Unassembled WGS sequence"/>
</dbReference>
<dbReference type="EC" id="3.1.1.61" evidence="2"/>
<evidence type="ECO:0000256" key="3">
    <source>
        <dbReference type="ARBA" id="ARBA00048267"/>
    </source>
</evidence>
<evidence type="ECO:0000256" key="1">
    <source>
        <dbReference type="ARBA" id="ARBA00022801"/>
    </source>
</evidence>
<dbReference type="PANTHER" id="PTHR42872:SF6">
    <property type="entry name" value="PROTEIN-GLUTAMATE METHYLESTERASE_PROTEIN-GLUTAMINE GLUTAMINASE"/>
    <property type="match status" value="1"/>
</dbReference>
<keyword evidence="1 4" id="KW-0378">Hydrolase</keyword>
<dbReference type="PROSITE" id="PS50122">
    <property type="entry name" value="CHEB"/>
    <property type="match status" value="1"/>
</dbReference>
<reference evidence="7" key="1">
    <citation type="submission" date="2017-02" db="EMBL/GenBank/DDBJ databases">
        <authorList>
            <person name="Varghese N."/>
            <person name="Submissions S."/>
        </authorList>
    </citation>
    <scope>NUCLEOTIDE SEQUENCE [LARGE SCALE GENOMIC DNA]</scope>
    <source>
        <strain evidence="7">DSM 24091</strain>
    </source>
</reference>
<sequence length="192" mass="21306">MKGTADKIVIIGGSAGSFTLITEILEKLPQQLDYALCVVIHRSITFNTKIESSLSKKLNRPVVSVTDKMEIRNGYVYFAPAGYHLLVEPDRTFALDSSEHVNYSKPSIDVFFETAAQVYRENCKAFLFSGANIDGAHGLSTVEHFGGKTFIQDPDEAIINTMPLSGIQESTAATVLKNQEIIRYFCYNLFLP</sequence>
<dbReference type="Pfam" id="PF01339">
    <property type="entry name" value="CheB_methylest"/>
    <property type="match status" value="1"/>
</dbReference>
<dbReference type="EMBL" id="FUZF01000015">
    <property type="protein sequence ID" value="SKB93857.1"/>
    <property type="molecule type" value="Genomic_DNA"/>
</dbReference>
<dbReference type="AlphaFoldDB" id="A0A1T5FCL9"/>
<dbReference type="PANTHER" id="PTHR42872">
    <property type="entry name" value="PROTEIN-GLUTAMATE METHYLESTERASE/PROTEIN-GLUTAMINE GLUTAMINASE"/>
    <property type="match status" value="1"/>
</dbReference>
<evidence type="ECO:0000313" key="7">
    <source>
        <dbReference type="Proteomes" id="UP000190150"/>
    </source>
</evidence>
<accession>A0A1T5FCL9</accession>
<dbReference type="RefSeq" id="WP_079644490.1">
    <property type="nucleotide sequence ID" value="NZ_FUZF01000015.1"/>
</dbReference>
<dbReference type="CDD" id="cd16433">
    <property type="entry name" value="CheB"/>
    <property type="match status" value="1"/>
</dbReference>
<keyword evidence="4" id="KW-0145">Chemotaxis</keyword>
<name>A0A1T5FCL9_9SPHI</name>
<evidence type="ECO:0000259" key="5">
    <source>
        <dbReference type="PROSITE" id="PS50122"/>
    </source>
</evidence>